<feature type="non-terminal residue" evidence="1">
    <location>
        <position position="1"/>
    </location>
</feature>
<dbReference type="AlphaFoldDB" id="A0A6G1L9U3"/>
<proteinExistence type="predicted"/>
<dbReference type="SUPFAM" id="SSF53335">
    <property type="entry name" value="S-adenosyl-L-methionine-dependent methyltransferases"/>
    <property type="match status" value="1"/>
</dbReference>
<organism evidence="1 2">
    <name type="scientific">Teratosphaeria nubilosa</name>
    <dbReference type="NCBI Taxonomy" id="161662"/>
    <lineage>
        <taxon>Eukaryota</taxon>
        <taxon>Fungi</taxon>
        <taxon>Dikarya</taxon>
        <taxon>Ascomycota</taxon>
        <taxon>Pezizomycotina</taxon>
        <taxon>Dothideomycetes</taxon>
        <taxon>Dothideomycetidae</taxon>
        <taxon>Mycosphaerellales</taxon>
        <taxon>Teratosphaeriaceae</taxon>
        <taxon>Teratosphaeria</taxon>
    </lineage>
</organism>
<keyword evidence="2" id="KW-1185">Reference proteome</keyword>
<accession>A0A6G1L9U3</accession>
<reference evidence="1" key="1">
    <citation type="journal article" date="2020" name="Stud. Mycol.">
        <title>101 Dothideomycetes genomes: a test case for predicting lifestyles and emergence of pathogens.</title>
        <authorList>
            <person name="Haridas S."/>
            <person name="Albert R."/>
            <person name="Binder M."/>
            <person name="Bloem J."/>
            <person name="Labutti K."/>
            <person name="Salamov A."/>
            <person name="Andreopoulos B."/>
            <person name="Baker S."/>
            <person name="Barry K."/>
            <person name="Bills G."/>
            <person name="Bluhm B."/>
            <person name="Cannon C."/>
            <person name="Castanera R."/>
            <person name="Culley D."/>
            <person name="Daum C."/>
            <person name="Ezra D."/>
            <person name="Gonzalez J."/>
            <person name="Henrissat B."/>
            <person name="Kuo A."/>
            <person name="Liang C."/>
            <person name="Lipzen A."/>
            <person name="Lutzoni F."/>
            <person name="Magnuson J."/>
            <person name="Mondo S."/>
            <person name="Nolan M."/>
            <person name="Ohm R."/>
            <person name="Pangilinan J."/>
            <person name="Park H.-J."/>
            <person name="Ramirez L."/>
            <person name="Alfaro M."/>
            <person name="Sun H."/>
            <person name="Tritt A."/>
            <person name="Yoshinaga Y."/>
            <person name="Zwiers L.-H."/>
            <person name="Turgeon B."/>
            <person name="Goodwin S."/>
            <person name="Spatafora J."/>
            <person name="Crous P."/>
            <person name="Grigoriev I."/>
        </authorList>
    </citation>
    <scope>NUCLEOTIDE SEQUENCE</scope>
    <source>
        <strain evidence="1">CBS 116005</strain>
    </source>
</reference>
<name>A0A6G1L9U3_9PEZI</name>
<protein>
    <recommendedName>
        <fullName evidence="3">Methyltransferase domain-containing protein</fullName>
    </recommendedName>
</protein>
<dbReference type="Gene3D" id="3.40.50.150">
    <property type="entry name" value="Vaccinia Virus protein VP39"/>
    <property type="match status" value="1"/>
</dbReference>
<evidence type="ECO:0008006" key="3">
    <source>
        <dbReference type="Google" id="ProtNLM"/>
    </source>
</evidence>
<dbReference type="InterPro" id="IPR029063">
    <property type="entry name" value="SAM-dependent_MTases_sf"/>
</dbReference>
<evidence type="ECO:0000313" key="2">
    <source>
        <dbReference type="Proteomes" id="UP000799436"/>
    </source>
</evidence>
<evidence type="ECO:0000313" key="1">
    <source>
        <dbReference type="EMBL" id="KAF2769701.1"/>
    </source>
</evidence>
<dbReference type="OrthoDB" id="417697at2759"/>
<dbReference type="EMBL" id="ML995831">
    <property type="protein sequence ID" value="KAF2769701.1"/>
    <property type="molecule type" value="Genomic_DNA"/>
</dbReference>
<gene>
    <name evidence="1" type="ORF">EJ03DRAFT_271707</name>
</gene>
<dbReference type="Proteomes" id="UP000799436">
    <property type="component" value="Unassembled WGS sequence"/>
</dbReference>
<sequence>WLLDTAREFPEHEYHGFDISSSYFIIRPYLPKNMILHVWDALTRPSEDFVGQLDIVHTRAPYSAVVDNNAEPLIKNLLALLKPGGHIQWEEKDTASWS</sequence>